<keyword evidence="13" id="KW-0376">Hydrogen peroxide</keyword>
<evidence type="ECO:0000256" key="18">
    <source>
        <dbReference type="RuleBase" id="RU363051"/>
    </source>
</evidence>
<dbReference type="PROSITE" id="PS00435">
    <property type="entry name" value="PEROXIDASE_1"/>
    <property type="match status" value="1"/>
</dbReference>
<dbReference type="Gene3D" id="1.10.520.10">
    <property type="match status" value="1"/>
</dbReference>
<feature type="disulfide bond" evidence="17">
    <location>
        <begin position="40"/>
        <end position="305"/>
    </location>
</feature>
<comment type="cofactor">
    <cofactor evidence="15">
        <name>heme b</name>
        <dbReference type="ChEBI" id="CHEBI:60344"/>
    </cofactor>
    <text evidence="15">Binds 1 heme b (iron(II)-protoporphyrin IX) group per subunit.</text>
</comment>
<keyword evidence="11 17" id="KW-1015">Disulfide bond</keyword>
<feature type="binding site" evidence="15">
    <location>
        <position position="73"/>
    </location>
    <ligand>
        <name>Ca(2+)</name>
        <dbReference type="ChEBI" id="CHEBI:29108"/>
        <label>1</label>
    </ligand>
</feature>
<dbReference type="GO" id="GO:0042744">
    <property type="term" value="P:hydrogen peroxide catabolic process"/>
    <property type="evidence" value="ECO:0007669"/>
    <property type="project" value="UniProtKB-KW"/>
</dbReference>
<evidence type="ECO:0000256" key="3">
    <source>
        <dbReference type="ARBA" id="ARBA00022525"/>
    </source>
</evidence>
<feature type="domain" description="Plant heme peroxidase family profile" evidence="20">
    <location>
        <begin position="63"/>
        <end position="338"/>
    </location>
</feature>
<proteinExistence type="inferred from homology"/>
<evidence type="ECO:0000313" key="22">
    <source>
        <dbReference type="Proteomes" id="UP000724874"/>
    </source>
</evidence>
<dbReference type="GO" id="GO:0004601">
    <property type="term" value="F:peroxidase activity"/>
    <property type="evidence" value="ECO:0007669"/>
    <property type="project" value="UniProtKB-KW"/>
</dbReference>
<feature type="signal peptide" evidence="18">
    <location>
        <begin position="1"/>
        <end position="19"/>
    </location>
</feature>
<dbReference type="PRINTS" id="PR00458">
    <property type="entry name" value="PEROXIDASE"/>
</dbReference>
<organism evidence="21 22">
    <name type="scientific">Gymnopilus junonius</name>
    <name type="common">Spectacular rustgill mushroom</name>
    <name type="synonym">Gymnopilus spectabilis subsp. junonius</name>
    <dbReference type="NCBI Taxonomy" id="109634"/>
    <lineage>
        <taxon>Eukaryota</taxon>
        <taxon>Fungi</taxon>
        <taxon>Dikarya</taxon>
        <taxon>Basidiomycota</taxon>
        <taxon>Agaricomycotina</taxon>
        <taxon>Agaricomycetes</taxon>
        <taxon>Agaricomycetidae</taxon>
        <taxon>Agaricales</taxon>
        <taxon>Agaricineae</taxon>
        <taxon>Hymenogastraceae</taxon>
        <taxon>Gymnopilus</taxon>
    </lineage>
</organism>
<dbReference type="InterPro" id="IPR010255">
    <property type="entry name" value="Haem_peroxidase_sf"/>
</dbReference>
<feature type="binding site" description="axial binding residue" evidence="15">
    <location>
        <position position="196"/>
    </location>
    <ligand>
        <name>heme b</name>
        <dbReference type="ChEBI" id="CHEBI:60344"/>
    </ligand>
    <ligandPart>
        <name>Fe</name>
        <dbReference type="ChEBI" id="CHEBI:18248"/>
    </ligandPart>
</feature>
<comment type="similarity">
    <text evidence="2 18">Belongs to the peroxidase family. Ligninase subfamily.</text>
</comment>
<dbReference type="AlphaFoldDB" id="A0A9P5TJK1"/>
<keyword evidence="7 18" id="KW-0732">Signal</keyword>
<keyword evidence="22" id="KW-1185">Reference proteome</keyword>
<dbReference type="GO" id="GO:0034599">
    <property type="term" value="P:cellular response to oxidative stress"/>
    <property type="evidence" value="ECO:0007669"/>
    <property type="project" value="InterPro"/>
</dbReference>
<dbReference type="Pfam" id="PF00141">
    <property type="entry name" value="peroxidase"/>
    <property type="match status" value="1"/>
</dbReference>
<dbReference type="InterPro" id="IPR019794">
    <property type="entry name" value="Peroxidases_AS"/>
</dbReference>
<accession>A0A9P5TJK1</accession>
<dbReference type="EMBL" id="JADNYJ010000120">
    <property type="protein sequence ID" value="KAF8882764.1"/>
    <property type="molecule type" value="Genomic_DNA"/>
</dbReference>
<reference evidence="21" key="1">
    <citation type="submission" date="2020-11" db="EMBL/GenBank/DDBJ databases">
        <authorList>
            <consortium name="DOE Joint Genome Institute"/>
            <person name="Ahrendt S."/>
            <person name="Riley R."/>
            <person name="Andreopoulos W."/>
            <person name="LaButti K."/>
            <person name="Pangilinan J."/>
            <person name="Ruiz-duenas F.J."/>
            <person name="Barrasa J.M."/>
            <person name="Sanchez-Garcia M."/>
            <person name="Camarero S."/>
            <person name="Miyauchi S."/>
            <person name="Serrano A."/>
            <person name="Linde D."/>
            <person name="Babiker R."/>
            <person name="Drula E."/>
            <person name="Ayuso-Fernandez I."/>
            <person name="Pacheco R."/>
            <person name="Padilla G."/>
            <person name="Ferreira P."/>
            <person name="Barriuso J."/>
            <person name="Kellner H."/>
            <person name="Castanera R."/>
            <person name="Alfaro M."/>
            <person name="Ramirez L."/>
            <person name="Pisabarro A.G."/>
            <person name="Kuo A."/>
            <person name="Tritt A."/>
            <person name="Lipzen A."/>
            <person name="He G."/>
            <person name="Yan M."/>
            <person name="Ng V."/>
            <person name="Cullen D."/>
            <person name="Martin F."/>
            <person name="Rosso M.-N."/>
            <person name="Henrissat B."/>
            <person name="Hibbett D."/>
            <person name="Martinez A.T."/>
            <person name="Grigoriev I.V."/>
        </authorList>
    </citation>
    <scope>NUCLEOTIDE SEQUENCE</scope>
    <source>
        <strain evidence="21">AH 44721</strain>
    </source>
</reference>
<feature type="disulfide bond" evidence="17">
    <location>
        <begin position="29"/>
        <end position="41"/>
    </location>
</feature>
<evidence type="ECO:0000256" key="6">
    <source>
        <dbReference type="ARBA" id="ARBA00022723"/>
    </source>
</evidence>
<evidence type="ECO:0000256" key="14">
    <source>
        <dbReference type="PIRSR" id="PIRSR601621-1"/>
    </source>
</evidence>
<keyword evidence="4 18" id="KW-0575">Peroxidase</keyword>
<comment type="subcellular location">
    <subcellularLocation>
        <location evidence="1">Secreted</location>
    </subcellularLocation>
</comment>
<evidence type="ECO:0000256" key="10">
    <source>
        <dbReference type="ARBA" id="ARBA00023004"/>
    </source>
</evidence>
<feature type="active site" description="Proton acceptor" evidence="14">
    <location>
        <position position="72"/>
    </location>
</feature>
<feature type="compositionally biased region" description="Pro residues" evidence="19">
    <location>
        <begin position="343"/>
        <end position="361"/>
    </location>
</feature>
<dbReference type="PANTHER" id="PTHR31356:SF66">
    <property type="entry name" value="CATALASE-PEROXIDASE"/>
    <property type="match status" value="1"/>
</dbReference>
<evidence type="ECO:0000256" key="15">
    <source>
        <dbReference type="PIRSR" id="PIRSR601621-2"/>
    </source>
</evidence>
<evidence type="ECO:0000256" key="1">
    <source>
        <dbReference type="ARBA" id="ARBA00004613"/>
    </source>
</evidence>
<evidence type="ECO:0000256" key="19">
    <source>
        <dbReference type="SAM" id="MobiDB-lite"/>
    </source>
</evidence>
<gene>
    <name evidence="21" type="ORF">CPB84DRAFT_1750831</name>
</gene>
<evidence type="ECO:0000256" key="4">
    <source>
        <dbReference type="ARBA" id="ARBA00022559"/>
    </source>
</evidence>
<comment type="caution">
    <text evidence="21">The sequence shown here is derived from an EMBL/GenBank/DDBJ whole genome shotgun (WGS) entry which is preliminary data.</text>
</comment>
<evidence type="ECO:0000256" key="2">
    <source>
        <dbReference type="ARBA" id="ARBA00006089"/>
    </source>
</evidence>
<dbReference type="InterPro" id="IPR001621">
    <property type="entry name" value="Ligninase"/>
</dbReference>
<dbReference type="GO" id="GO:0020037">
    <property type="term" value="F:heme binding"/>
    <property type="evidence" value="ECO:0007669"/>
    <property type="project" value="UniProtKB-UniRule"/>
</dbReference>
<feature type="binding site" evidence="15">
    <location>
        <position position="85"/>
    </location>
    <ligand>
        <name>Ca(2+)</name>
        <dbReference type="ChEBI" id="CHEBI:29108"/>
        <label>1</label>
    </ligand>
</feature>
<evidence type="ECO:0000256" key="11">
    <source>
        <dbReference type="ARBA" id="ARBA00023157"/>
    </source>
</evidence>
<dbReference type="Gene3D" id="1.10.420.10">
    <property type="entry name" value="Peroxidase, domain 2"/>
    <property type="match status" value="1"/>
</dbReference>
<evidence type="ECO:0000259" key="20">
    <source>
        <dbReference type="PROSITE" id="PS50873"/>
    </source>
</evidence>
<feature type="binding site" evidence="15">
    <location>
        <position position="89"/>
    </location>
    <ligand>
        <name>Ca(2+)</name>
        <dbReference type="ChEBI" id="CHEBI:29108"/>
        <label>1</label>
    </ligand>
</feature>
<evidence type="ECO:0000256" key="8">
    <source>
        <dbReference type="ARBA" id="ARBA00022837"/>
    </source>
</evidence>
<evidence type="ECO:0000256" key="16">
    <source>
        <dbReference type="PIRSR" id="PIRSR601621-3"/>
    </source>
</evidence>
<sequence length="361" mass="37889">MAFKKGFSALVFAFPTVLGLVSPQKRAVCSDGTTVANAQCCNLVQVRDDLINNLFTNECGDAAHGALRLIFHDAIGIDPVAGGGGADGSIATFNATELTFPANQGIDDVLDTEGPFILKWADVLTPGDFIQFAGAVSLSMCPGAPQVKFVMGRPAPVAASPPNLVPNPFDPVTMILNRFGSVNISPQEVIALLASHSVAGADDVDPTIPGTPFDISPSTFDTQIFIDVQLRGTLFPGDGPNQGEVQSPVQGTLRLQSDHDLARDSRTACFWQTLATNQQQMQSQFADAVFKLSLLGQNQNDLVDCSEIIPAAPAFTGTPTFPPALTSADIEQACASSTFPDLPTEPGPPLVVPPIPQADDS</sequence>
<feature type="region of interest" description="Disordered" evidence="19">
    <location>
        <begin position="337"/>
        <end position="361"/>
    </location>
</feature>
<dbReference type="PROSITE" id="PS00436">
    <property type="entry name" value="PEROXIDASE_2"/>
    <property type="match status" value="1"/>
</dbReference>
<feature type="binding site" evidence="15">
    <location>
        <position position="87"/>
    </location>
    <ligand>
        <name>Ca(2+)</name>
        <dbReference type="ChEBI" id="CHEBI:29108"/>
        <label>1</label>
    </ligand>
</feature>
<keyword evidence="6 15" id="KW-0479">Metal-binding</keyword>
<evidence type="ECO:0000256" key="13">
    <source>
        <dbReference type="ARBA" id="ARBA00023324"/>
    </source>
</evidence>
<dbReference type="CDD" id="cd00692">
    <property type="entry name" value="ligninase"/>
    <property type="match status" value="1"/>
</dbReference>
<feature type="site" description="Transition state stabilizer" evidence="16">
    <location>
        <position position="68"/>
    </location>
</feature>
<keyword evidence="10 15" id="KW-0408">Iron</keyword>
<keyword evidence="8 15" id="KW-0106">Calcium</keyword>
<evidence type="ECO:0000256" key="5">
    <source>
        <dbReference type="ARBA" id="ARBA00022617"/>
    </source>
</evidence>
<feature type="binding site" evidence="15">
    <location>
        <position position="214"/>
    </location>
    <ligand>
        <name>Ca(2+)</name>
        <dbReference type="ChEBI" id="CHEBI:29108"/>
        <label>2</label>
    </ligand>
</feature>
<dbReference type="PRINTS" id="PR00462">
    <property type="entry name" value="LIGNINASE"/>
</dbReference>
<dbReference type="InterPro" id="IPR044831">
    <property type="entry name" value="Ccp1-like"/>
</dbReference>
<feature type="binding site" evidence="15">
    <location>
        <position position="221"/>
    </location>
    <ligand>
        <name>Ca(2+)</name>
        <dbReference type="ChEBI" id="CHEBI:29108"/>
        <label>2</label>
    </ligand>
</feature>
<feature type="binding site" evidence="15">
    <location>
        <position position="197"/>
    </location>
    <ligand>
        <name>Ca(2+)</name>
        <dbReference type="ChEBI" id="CHEBI:29108"/>
        <label>2</label>
    </ligand>
</feature>
<dbReference type="InterPro" id="IPR002016">
    <property type="entry name" value="Haem_peroxidase"/>
</dbReference>
<dbReference type="Pfam" id="PF11895">
    <property type="entry name" value="Peroxidase_ext"/>
    <property type="match status" value="1"/>
</dbReference>
<dbReference type="InterPro" id="IPR024589">
    <property type="entry name" value="Ligninase_C"/>
</dbReference>
<keyword evidence="9 18" id="KW-0560">Oxidoreductase</keyword>
<dbReference type="GO" id="GO:0005576">
    <property type="term" value="C:extracellular region"/>
    <property type="evidence" value="ECO:0007669"/>
    <property type="project" value="UniProtKB-SubCell"/>
</dbReference>
<dbReference type="PROSITE" id="PS50873">
    <property type="entry name" value="PEROXIDASE_4"/>
    <property type="match status" value="1"/>
</dbReference>
<keyword evidence="3" id="KW-0964">Secreted</keyword>
<dbReference type="PANTHER" id="PTHR31356">
    <property type="entry name" value="THYLAKOID LUMENAL 29 KDA PROTEIN, CHLOROPLASTIC-RELATED"/>
    <property type="match status" value="1"/>
</dbReference>
<dbReference type="Proteomes" id="UP000724874">
    <property type="component" value="Unassembled WGS sequence"/>
</dbReference>
<dbReference type="GO" id="GO:0046872">
    <property type="term" value="F:metal ion binding"/>
    <property type="evidence" value="ECO:0007669"/>
    <property type="project" value="UniProtKB-UniRule"/>
</dbReference>
<evidence type="ECO:0000256" key="12">
    <source>
        <dbReference type="ARBA" id="ARBA00023180"/>
    </source>
</evidence>
<keyword evidence="5 15" id="KW-0349">Heme</keyword>
<dbReference type="EC" id="1.11.1.-" evidence="18"/>
<evidence type="ECO:0000256" key="17">
    <source>
        <dbReference type="PIRSR" id="PIRSR601621-4"/>
    </source>
</evidence>
<feature type="chain" id="PRO_5040540544" description="Peroxidase" evidence="18">
    <location>
        <begin position="20"/>
        <end position="361"/>
    </location>
</feature>
<evidence type="ECO:0000313" key="21">
    <source>
        <dbReference type="EMBL" id="KAF8882764.1"/>
    </source>
</evidence>
<evidence type="ECO:0000256" key="9">
    <source>
        <dbReference type="ARBA" id="ARBA00023002"/>
    </source>
</evidence>
<dbReference type="SUPFAM" id="SSF48113">
    <property type="entry name" value="Heme-dependent peroxidases"/>
    <property type="match status" value="1"/>
</dbReference>
<protein>
    <recommendedName>
        <fullName evidence="18">Peroxidase</fullName>
        <ecNumber evidence="18">1.11.1.-</ecNumber>
    </recommendedName>
</protein>
<keyword evidence="12" id="KW-0325">Glycoprotein</keyword>
<comment type="cofactor">
    <cofactor evidence="15 18">
        <name>Ca(2+)</name>
        <dbReference type="ChEBI" id="CHEBI:29108"/>
    </cofactor>
    <text evidence="15 18">Binds 2 calcium ions per subunit.</text>
</comment>
<name>A0A9P5TJK1_GYMJU</name>
<evidence type="ECO:0000256" key="7">
    <source>
        <dbReference type="ARBA" id="ARBA00022729"/>
    </source>
</evidence>
<feature type="disulfide bond" evidence="17">
    <location>
        <begin position="59"/>
        <end position="141"/>
    </location>
</feature>
<dbReference type="GO" id="GO:0000302">
    <property type="term" value="P:response to reactive oxygen species"/>
    <property type="evidence" value="ECO:0007669"/>
    <property type="project" value="TreeGrafter"/>
</dbReference>
<dbReference type="InterPro" id="IPR019793">
    <property type="entry name" value="Peroxidases_heam-ligand_BS"/>
</dbReference>
<dbReference type="OrthoDB" id="2113341at2759"/>
<feature type="disulfide bond" evidence="17">
    <location>
        <begin position="269"/>
        <end position="334"/>
    </location>
</feature>